<dbReference type="EMBL" id="BAABIQ010000039">
    <property type="protein sequence ID" value="GAA4798121.1"/>
    <property type="molecule type" value="Genomic_DNA"/>
</dbReference>
<dbReference type="InterPro" id="IPR036280">
    <property type="entry name" value="Multihaem_cyt_sf"/>
</dbReference>
<dbReference type="PANTHER" id="PTHR35038">
    <property type="entry name" value="DISSIMILATORY SULFITE REDUCTASE SIRA"/>
    <property type="match status" value="1"/>
</dbReference>
<organism evidence="2 3">
    <name type="scientific">Olivibacter ginsenosidimutans</name>
    <dbReference type="NCBI Taxonomy" id="1176537"/>
    <lineage>
        <taxon>Bacteria</taxon>
        <taxon>Pseudomonadati</taxon>
        <taxon>Bacteroidota</taxon>
        <taxon>Sphingobacteriia</taxon>
        <taxon>Sphingobacteriales</taxon>
        <taxon>Sphingobacteriaceae</taxon>
        <taxon>Olivibacter</taxon>
    </lineage>
</organism>
<gene>
    <name evidence="2" type="ORF">GCM10023231_28480</name>
</gene>
<protein>
    <recommendedName>
        <fullName evidence="4">Cytochrome c-552/4 domain-containing protein</fullName>
    </recommendedName>
</protein>
<name>A0ABP9BRG8_9SPHI</name>
<dbReference type="PANTHER" id="PTHR35038:SF8">
    <property type="entry name" value="C-TYPE POLYHEME CYTOCHROME OMCC"/>
    <property type="match status" value="1"/>
</dbReference>
<dbReference type="SUPFAM" id="SSF48695">
    <property type="entry name" value="Multiheme cytochromes"/>
    <property type="match status" value="1"/>
</dbReference>
<comment type="caution">
    <text evidence="2">The sequence shown here is derived from an EMBL/GenBank/DDBJ whole genome shotgun (WGS) entry which is preliminary data.</text>
</comment>
<keyword evidence="3" id="KW-1185">Reference proteome</keyword>
<dbReference type="Proteomes" id="UP001501411">
    <property type="component" value="Unassembled WGS sequence"/>
</dbReference>
<evidence type="ECO:0000313" key="3">
    <source>
        <dbReference type="Proteomes" id="UP001501411"/>
    </source>
</evidence>
<evidence type="ECO:0000256" key="1">
    <source>
        <dbReference type="ARBA" id="ARBA00022729"/>
    </source>
</evidence>
<evidence type="ECO:0008006" key="4">
    <source>
        <dbReference type="Google" id="ProtNLM"/>
    </source>
</evidence>
<sequence>MNRRRLILFLFLLSGIVIIVMQCTERPPTDVRGTAYAAQETCLQCHGEIANQYVHNAHFRTSSVVSSAKMADSLGLNEGMYVFNSHTKVGIEKKADGIHQIAYINGENKKEEHADLAFGAGITAYTLAYWYDQKLMQLPLNYLTQRKEWVNSPGFPSDQIYFGRAIVTKCLECHSSFVEARKIPTKDLSMEETFVKNSLIVGIDCQRCHGPGAEHVTFHQEHPAVKEAKYMASYHQLSQAQKVDMCGVCHSGSNVQLLDPAFFFKPGDTLRNLPEYTTYTGEDPDVHGKQKQLLQASKCYQLSNLDCSSCHRLHDRVEPSLAVYSQTCQKCHEKVKHPSMDQKALLAAKDNCIDCHMPVKSSKAIGFQRSGSKEMIPYQQRTHRIAVY</sequence>
<dbReference type="Gene3D" id="3.90.10.10">
    <property type="entry name" value="Cytochrome C3"/>
    <property type="match status" value="1"/>
</dbReference>
<dbReference type="InterPro" id="IPR051829">
    <property type="entry name" value="Multiheme_Cytochr_ET"/>
</dbReference>
<reference evidence="3" key="1">
    <citation type="journal article" date="2019" name="Int. J. Syst. Evol. Microbiol.">
        <title>The Global Catalogue of Microorganisms (GCM) 10K type strain sequencing project: providing services to taxonomists for standard genome sequencing and annotation.</title>
        <authorList>
            <consortium name="The Broad Institute Genomics Platform"/>
            <consortium name="The Broad Institute Genome Sequencing Center for Infectious Disease"/>
            <person name="Wu L."/>
            <person name="Ma J."/>
        </authorList>
    </citation>
    <scope>NUCLEOTIDE SEQUENCE [LARGE SCALE GENOMIC DNA]</scope>
    <source>
        <strain evidence="3">JCM 18200</strain>
    </source>
</reference>
<accession>A0ABP9BRG8</accession>
<proteinExistence type="predicted"/>
<evidence type="ECO:0000313" key="2">
    <source>
        <dbReference type="EMBL" id="GAA4798121.1"/>
    </source>
</evidence>
<dbReference type="Gene3D" id="1.10.1130.10">
    <property type="entry name" value="Flavocytochrome C3, Chain A"/>
    <property type="match status" value="1"/>
</dbReference>
<keyword evidence="1" id="KW-0732">Signal</keyword>
<dbReference type="CDD" id="cd08168">
    <property type="entry name" value="Cytochrom_C3"/>
    <property type="match status" value="1"/>
</dbReference>
<dbReference type="RefSeq" id="WP_345232474.1">
    <property type="nucleotide sequence ID" value="NZ_BAABIQ010000039.1"/>
</dbReference>